<accession>A0ABQ5F2I5</accession>
<organism evidence="3 4">
    <name type="scientific">Tanacetum coccineum</name>
    <dbReference type="NCBI Taxonomy" id="301880"/>
    <lineage>
        <taxon>Eukaryota</taxon>
        <taxon>Viridiplantae</taxon>
        <taxon>Streptophyta</taxon>
        <taxon>Embryophyta</taxon>
        <taxon>Tracheophyta</taxon>
        <taxon>Spermatophyta</taxon>
        <taxon>Magnoliopsida</taxon>
        <taxon>eudicotyledons</taxon>
        <taxon>Gunneridae</taxon>
        <taxon>Pentapetalae</taxon>
        <taxon>asterids</taxon>
        <taxon>campanulids</taxon>
        <taxon>Asterales</taxon>
        <taxon>Asteraceae</taxon>
        <taxon>Asteroideae</taxon>
        <taxon>Anthemideae</taxon>
        <taxon>Anthemidinae</taxon>
        <taxon>Tanacetum</taxon>
    </lineage>
</organism>
<reference evidence="3" key="2">
    <citation type="submission" date="2022-01" db="EMBL/GenBank/DDBJ databases">
        <authorList>
            <person name="Yamashiro T."/>
            <person name="Shiraishi A."/>
            <person name="Satake H."/>
            <person name="Nakayama K."/>
        </authorList>
    </citation>
    <scope>NUCLEOTIDE SEQUENCE</scope>
</reference>
<feature type="region of interest" description="Disordered" evidence="2">
    <location>
        <begin position="472"/>
        <end position="505"/>
    </location>
</feature>
<protein>
    <submittedName>
        <fullName evidence="3">Uncharacterized protein</fullName>
    </submittedName>
</protein>
<evidence type="ECO:0000313" key="3">
    <source>
        <dbReference type="EMBL" id="GJT57475.1"/>
    </source>
</evidence>
<keyword evidence="4" id="KW-1185">Reference proteome</keyword>
<dbReference type="EMBL" id="BQNB010016935">
    <property type="protein sequence ID" value="GJT57475.1"/>
    <property type="molecule type" value="Genomic_DNA"/>
</dbReference>
<keyword evidence="1" id="KW-0175">Coiled coil</keyword>
<evidence type="ECO:0000256" key="1">
    <source>
        <dbReference type="SAM" id="Coils"/>
    </source>
</evidence>
<evidence type="ECO:0000313" key="4">
    <source>
        <dbReference type="Proteomes" id="UP001151760"/>
    </source>
</evidence>
<proteinExistence type="predicted"/>
<evidence type="ECO:0000256" key="2">
    <source>
        <dbReference type="SAM" id="MobiDB-lite"/>
    </source>
</evidence>
<gene>
    <name evidence="3" type="ORF">Tco_0992529</name>
</gene>
<dbReference type="Proteomes" id="UP001151760">
    <property type="component" value="Unassembled WGS sequence"/>
</dbReference>
<name>A0ABQ5F2I5_9ASTR</name>
<feature type="coiled-coil region" evidence="1">
    <location>
        <begin position="229"/>
        <end position="293"/>
    </location>
</feature>
<reference evidence="3" key="1">
    <citation type="journal article" date="2022" name="Int. J. Mol. Sci.">
        <title>Draft Genome of Tanacetum Coccineum: Genomic Comparison of Closely Related Tanacetum-Family Plants.</title>
        <authorList>
            <person name="Yamashiro T."/>
            <person name="Shiraishi A."/>
            <person name="Nakayama K."/>
            <person name="Satake H."/>
        </authorList>
    </citation>
    <scope>NUCLEOTIDE SEQUENCE</scope>
</reference>
<sequence length="622" mass="71133">MNRTWTCILEFKWATVVDKDEMSVISSQHDVIPLIDDEETLILEEFNRLSEDFGKRFVLQQELSGEQAFWLQTSDPNSDQSDISPVKIEAPRKLSKCSVDKQCFKIHKKQLFLENDRLLHQIMSQDVMLCVMNSITVFGDSVNLEIQSNESCNKCLDLETELVKRKNMVERDVYTELSNSFAKLEKHCISLKLDIQLNQQIFQKDKSCDIQNALEIPEYFENNDLKAHLQAKDTTIRKLKEHIKSMRENDKDEKIKQDMDEIETINTELEHSVAKLLSENELLHKEIEHLKNIYKDQFDSIKKTHALSKEQCDSLIAQLNSKSMENVDLKGQIQENVFVTTTLQNELRRLKGKNVLNNASIITNDTTIAPGIFKHDLDHLAPRLLKNRDVHIDYLKYTQEHADILRGIVKQAKAKQPLDNTLDFAYVTPMNKVKKVRFSEPLTSSSNIHKKLKLSKTPDSNKLVLPSTGLKSFTSASRSQPTCNKKNDRISQTPSSNMKNKNNLWKPTGKVFTEVGYKWKPTGKCFNLVGNSCPLTRFTSANLVPPKETTSHSVETQKPKIKLYSRRPKQVKSVGSSKKAKILESKIANNLELNHSWGSNAIDVPSSSSLVNDMLSRLFSSI</sequence>
<comment type="caution">
    <text evidence="3">The sequence shown here is derived from an EMBL/GenBank/DDBJ whole genome shotgun (WGS) entry which is preliminary data.</text>
</comment>